<sequence length="407" mass="44105">MANSSKAKKPCTPVCKRFLYLFRPTTALGKRTRNPSPDDEADAASRIHSSPVASIGLKRSSSVALQNEDGELEETVIITALKTIPFCCHEDLLTMTRPQLLAVAETLNSKLPVALRIDIKPSSTDSFVRNAIELIVGIKRPVPGAPKAVKLGLSSMADPDKSVSPPTSPLATKNRPRDVYQASPRLSVLKEEDEGTVMARPTKKRKVSGQIDIPVTKKRRASAQATVPVRHTRSTRTASSTLAVKTGPKRTRSQRLPASQVSPPRSSRVLRSHSQKLPAEMKNIEIDTSFITMQRPRYRFRYKAVGITNSTPPKGTFGDGSLIAQRDSEEGSPKEMDQEGFSVTDERSPSSTSTLSTHATPRGNPVWATGANEAPGNDADEDDDAGMTFGLHEMTMAASGSDMDMNS</sequence>
<feature type="region of interest" description="Disordered" evidence="1">
    <location>
        <begin position="308"/>
        <end position="386"/>
    </location>
</feature>
<feature type="compositionally biased region" description="Polar residues" evidence="1">
    <location>
        <begin position="349"/>
        <end position="359"/>
    </location>
</feature>
<evidence type="ECO:0000313" key="3">
    <source>
        <dbReference type="Proteomes" id="UP000054166"/>
    </source>
</evidence>
<dbReference type="InParanoid" id="A0A0C3B236"/>
<feature type="compositionally biased region" description="Basic and acidic residues" evidence="1">
    <location>
        <begin position="326"/>
        <end position="337"/>
    </location>
</feature>
<dbReference type="OrthoDB" id="3061698at2759"/>
<proteinExistence type="predicted"/>
<accession>A0A0C3B236</accession>
<dbReference type="Proteomes" id="UP000054166">
    <property type="component" value="Unassembled WGS sequence"/>
</dbReference>
<keyword evidence="3" id="KW-1185">Reference proteome</keyword>
<evidence type="ECO:0000313" key="2">
    <source>
        <dbReference type="EMBL" id="KIM80273.1"/>
    </source>
</evidence>
<protein>
    <submittedName>
        <fullName evidence="2">Uncharacterized protein</fullName>
    </submittedName>
</protein>
<dbReference type="HOGENOM" id="CLU_744226_0_0_1"/>
<gene>
    <name evidence="2" type="ORF">PILCRDRAFT_822773</name>
</gene>
<reference evidence="2 3" key="1">
    <citation type="submission" date="2014-04" db="EMBL/GenBank/DDBJ databases">
        <authorList>
            <consortium name="DOE Joint Genome Institute"/>
            <person name="Kuo A."/>
            <person name="Tarkka M."/>
            <person name="Buscot F."/>
            <person name="Kohler A."/>
            <person name="Nagy L.G."/>
            <person name="Floudas D."/>
            <person name="Copeland A."/>
            <person name="Barry K.W."/>
            <person name="Cichocki N."/>
            <person name="Veneault-Fourrey C."/>
            <person name="LaButti K."/>
            <person name="Lindquist E.A."/>
            <person name="Lipzen A."/>
            <person name="Lundell T."/>
            <person name="Morin E."/>
            <person name="Murat C."/>
            <person name="Sun H."/>
            <person name="Tunlid A."/>
            <person name="Henrissat B."/>
            <person name="Grigoriev I.V."/>
            <person name="Hibbett D.S."/>
            <person name="Martin F."/>
            <person name="Nordberg H.P."/>
            <person name="Cantor M.N."/>
            <person name="Hua S.X."/>
        </authorList>
    </citation>
    <scope>NUCLEOTIDE SEQUENCE [LARGE SCALE GENOMIC DNA]</scope>
    <source>
        <strain evidence="2 3">F 1598</strain>
    </source>
</reference>
<dbReference type="EMBL" id="KN833005">
    <property type="protein sequence ID" value="KIM80273.1"/>
    <property type="molecule type" value="Genomic_DNA"/>
</dbReference>
<dbReference type="AlphaFoldDB" id="A0A0C3B236"/>
<feature type="compositionally biased region" description="Low complexity" evidence="1">
    <location>
        <begin position="257"/>
        <end position="267"/>
    </location>
</feature>
<reference evidence="3" key="2">
    <citation type="submission" date="2015-01" db="EMBL/GenBank/DDBJ databases">
        <title>Evolutionary Origins and Diversification of the Mycorrhizal Mutualists.</title>
        <authorList>
            <consortium name="DOE Joint Genome Institute"/>
            <consortium name="Mycorrhizal Genomics Consortium"/>
            <person name="Kohler A."/>
            <person name="Kuo A."/>
            <person name="Nagy L.G."/>
            <person name="Floudas D."/>
            <person name="Copeland A."/>
            <person name="Barry K.W."/>
            <person name="Cichocki N."/>
            <person name="Veneault-Fourrey C."/>
            <person name="LaButti K."/>
            <person name="Lindquist E.A."/>
            <person name="Lipzen A."/>
            <person name="Lundell T."/>
            <person name="Morin E."/>
            <person name="Murat C."/>
            <person name="Riley R."/>
            <person name="Ohm R."/>
            <person name="Sun H."/>
            <person name="Tunlid A."/>
            <person name="Henrissat B."/>
            <person name="Grigoriev I.V."/>
            <person name="Hibbett D.S."/>
            <person name="Martin F."/>
        </authorList>
    </citation>
    <scope>NUCLEOTIDE SEQUENCE [LARGE SCALE GENOMIC DNA]</scope>
    <source>
        <strain evidence="3">F 1598</strain>
    </source>
</reference>
<evidence type="ECO:0000256" key="1">
    <source>
        <dbReference type="SAM" id="MobiDB-lite"/>
    </source>
</evidence>
<feature type="region of interest" description="Disordered" evidence="1">
    <location>
        <begin position="155"/>
        <end position="175"/>
    </location>
</feature>
<organism evidence="2 3">
    <name type="scientific">Piloderma croceum (strain F 1598)</name>
    <dbReference type="NCBI Taxonomy" id="765440"/>
    <lineage>
        <taxon>Eukaryota</taxon>
        <taxon>Fungi</taxon>
        <taxon>Dikarya</taxon>
        <taxon>Basidiomycota</taxon>
        <taxon>Agaricomycotina</taxon>
        <taxon>Agaricomycetes</taxon>
        <taxon>Agaricomycetidae</taxon>
        <taxon>Atheliales</taxon>
        <taxon>Atheliaceae</taxon>
        <taxon>Piloderma</taxon>
    </lineage>
</organism>
<dbReference type="STRING" id="765440.A0A0C3B236"/>
<feature type="region of interest" description="Disordered" evidence="1">
    <location>
        <begin position="217"/>
        <end position="274"/>
    </location>
</feature>
<name>A0A0C3B236_PILCF</name>